<protein>
    <submittedName>
        <fullName evidence="4">3-deoxy-manno-octulosonate cytidylyltransferase</fullName>
    </submittedName>
</protein>
<name>T0J1N1_9SPHN</name>
<dbReference type="PATRIC" id="fig|1096930.3.peg.1146"/>
<dbReference type="NCBIfam" id="NF003950">
    <property type="entry name" value="PRK05450.1-3"/>
    <property type="match status" value="1"/>
</dbReference>
<organism evidence="4 5">
    <name type="scientific">Novosphingobium lindaniclasticum LE124</name>
    <dbReference type="NCBI Taxonomy" id="1096930"/>
    <lineage>
        <taxon>Bacteria</taxon>
        <taxon>Pseudomonadati</taxon>
        <taxon>Pseudomonadota</taxon>
        <taxon>Alphaproteobacteria</taxon>
        <taxon>Sphingomonadales</taxon>
        <taxon>Sphingomonadaceae</taxon>
        <taxon>Novosphingobium</taxon>
    </lineage>
</organism>
<dbReference type="eggNOG" id="COG1212">
    <property type="taxonomic scope" value="Bacteria"/>
</dbReference>
<dbReference type="AlphaFoldDB" id="T0J1N1"/>
<keyword evidence="3" id="KW-0448">Lipopolysaccharide biosynthesis</keyword>
<sequence>MTSASVAASFAIVIPARFASSRYPGKPLVRLAGATGEERSLIRRSWDCAMGVPGAAGVWVATDDERIAAEVDSFGGQVVMTSPDCANGTERCAEAIATLGPVADVVVNLQGDAPLSPAGVVPALVERLLQDPEAIMATPAVRASRSVYEHLVHDQAEGRVGGTTAVIDGRGRALYFSKRVLPYLPAEAAAREFPPVHLHLGLYAYRREALERYVAAPPCELELLEGLEQLRFLDLGLPVSVVTLDPLSWDAIELNNPGDKPVIERILKERGIA</sequence>
<dbReference type="PANTHER" id="PTHR42866:SF2">
    <property type="entry name" value="3-DEOXY-MANNO-OCTULOSONATE CYTIDYLYLTRANSFERASE, MITOCHONDRIAL"/>
    <property type="match status" value="1"/>
</dbReference>
<dbReference type="GO" id="GO:0005829">
    <property type="term" value="C:cytosol"/>
    <property type="evidence" value="ECO:0007669"/>
    <property type="project" value="TreeGrafter"/>
</dbReference>
<evidence type="ECO:0000256" key="3">
    <source>
        <dbReference type="ARBA" id="ARBA00022985"/>
    </source>
</evidence>
<evidence type="ECO:0000313" key="4">
    <source>
        <dbReference type="EMBL" id="EQB18045.1"/>
    </source>
</evidence>
<dbReference type="InterPro" id="IPR029044">
    <property type="entry name" value="Nucleotide-diphossugar_trans"/>
</dbReference>
<keyword evidence="1 4" id="KW-0808">Transferase</keyword>
<dbReference type="Gene3D" id="3.90.550.10">
    <property type="entry name" value="Spore Coat Polysaccharide Biosynthesis Protein SpsA, Chain A"/>
    <property type="match status" value="1"/>
</dbReference>
<dbReference type="Proteomes" id="UP000015527">
    <property type="component" value="Unassembled WGS sequence"/>
</dbReference>
<keyword evidence="5" id="KW-1185">Reference proteome</keyword>
<dbReference type="OrthoDB" id="9815559at2"/>
<proteinExistence type="predicted"/>
<reference evidence="4 5" key="1">
    <citation type="journal article" date="2013" name="Genome Announc.">
        <title>Genome Sequence of Novosphingobium lindaniclasticum LE124T, Isolated from a Hexachlorocyclohexane Dumpsite.</title>
        <authorList>
            <person name="Saxena A."/>
            <person name="Nayyar N."/>
            <person name="Sangwan N."/>
            <person name="Kumari R."/>
            <person name="Khurana J.P."/>
            <person name="Lal R."/>
        </authorList>
    </citation>
    <scope>NUCLEOTIDE SEQUENCE [LARGE SCALE GENOMIC DNA]</scope>
    <source>
        <strain evidence="4 5">LE124</strain>
    </source>
</reference>
<dbReference type="RefSeq" id="WP_021233115.1">
    <property type="nucleotide sequence ID" value="NZ_ATHL01000046.1"/>
</dbReference>
<dbReference type="NCBIfam" id="NF003952">
    <property type="entry name" value="PRK05450.1-5"/>
    <property type="match status" value="1"/>
</dbReference>
<dbReference type="EMBL" id="ATHL01000046">
    <property type="protein sequence ID" value="EQB18045.1"/>
    <property type="molecule type" value="Genomic_DNA"/>
</dbReference>
<evidence type="ECO:0000256" key="1">
    <source>
        <dbReference type="ARBA" id="ARBA00022679"/>
    </source>
</evidence>
<accession>T0J1N1</accession>
<gene>
    <name evidence="4" type="ORF">L284_05800</name>
</gene>
<dbReference type="GO" id="GO:0008690">
    <property type="term" value="F:3-deoxy-manno-octulosonate cytidylyltransferase activity"/>
    <property type="evidence" value="ECO:0007669"/>
    <property type="project" value="TreeGrafter"/>
</dbReference>
<comment type="caution">
    <text evidence="4">The sequence shown here is derived from an EMBL/GenBank/DDBJ whole genome shotgun (WGS) entry which is preliminary data.</text>
</comment>
<dbReference type="GO" id="GO:0009103">
    <property type="term" value="P:lipopolysaccharide biosynthetic process"/>
    <property type="evidence" value="ECO:0007669"/>
    <property type="project" value="UniProtKB-KW"/>
</dbReference>
<keyword evidence="2 4" id="KW-0548">Nucleotidyltransferase</keyword>
<evidence type="ECO:0000256" key="2">
    <source>
        <dbReference type="ARBA" id="ARBA00022695"/>
    </source>
</evidence>
<dbReference type="InterPro" id="IPR003329">
    <property type="entry name" value="Cytidylyl_trans"/>
</dbReference>
<dbReference type="SUPFAM" id="SSF53448">
    <property type="entry name" value="Nucleotide-diphospho-sugar transferases"/>
    <property type="match status" value="1"/>
</dbReference>
<dbReference type="PANTHER" id="PTHR42866">
    <property type="entry name" value="3-DEOXY-MANNO-OCTULOSONATE CYTIDYLYLTRANSFERASE"/>
    <property type="match status" value="1"/>
</dbReference>
<evidence type="ECO:0000313" key="5">
    <source>
        <dbReference type="Proteomes" id="UP000015527"/>
    </source>
</evidence>
<dbReference type="Pfam" id="PF02348">
    <property type="entry name" value="CTP_transf_3"/>
    <property type="match status" value="1"/>
</dbReference>